<sequence length="74" mass="8036">MRTIYRFCTVGVMMGNATLVSLLGIGMLCPVSCVLCVQILSAQLPYQGLNISQCVRRSLFAAFGNRSTPLHEAL</sequence>
<evidence type="ECO:0000313" key="1">
    <source>
        <dbReference type="EMBL" id="KAF5872881.1"/>
    </source>
</evidence>
<reference evidence="1 2" key="1">
    <citation type="journal article" date="2020" name="Phytopathology">
        <title>A high-quality genome resource of Botrytis fragariae, a new and rapidly spreading fungal pathogen causing strawberry gray mold in the U.S.A.</title>
        <authorList>
            <person name="Wu Y."/>
            <person name="Saski C.A."/>
            <person name="Schnabel G."/>
            <person name="Xiao S."/>
            <person name="Hu M."/>
        </authorList>
    </citation>
    <scope>NUCLEOTIDE SEQUENCE [LARGE SCALE GENOMIC DNA]</scope>
    <source>
        <strain evidence="1 2">BVB16</strain>
    </source>
</reference>
<dbReference type="EMBL" id="JABFCT010000009">
    <property type="protein sequence ID" value="KAF5872881.1"/>
    <property type="molecule type" value="Genomic_DNA"/>
</dbReference>
<name>A0A8H6EHY9_9HELO</name>
<dbReference type="AlphaFoldDB" id="A0A8H6EHY9"/>
<accession>A0A8H6EHY9</accession>
<organism evidence="1 2">
    <name type="scientific">Botrytis fragariae</name>
    <dbReference type="NCBI Taxonomy" id="1964551"/>
    <lineage>
        <taxon>Eukaryota</taxon>
        <taxon>Fungi</taxon>
        <taxon>Dikarya</taxon>
        <taxon>Ascomycota</taxon>
        <taxon>Pezizomycotina</taxon>
        <taxon>Leotiomycetes</taxon>
        <taxon>Helotiales</taxon>
        <taxon>Sclerotiniaceae</taxon>
        <taxon>Botrytis</taxon>
    </lineage>
</organism>
<protein>
    <submittedName>
        <fullName evidence="1">Uncharacterized protein</fullName>
    </submittedName>
</protein>
<keyword evidence="2" id="KW-1185">Reference proteome</keyword>
<dbReference type="Proteomes" id="UP000531561">
    <property type="component" value="Unassembled WGS sequence"/>
</dbReference>
<evidence type="ECO:0000313" key="2">
    <source>
        <dbReference type="Proteomes" id="UP000531561"/>
    </source>
</evidence>
<gene>
    <name evidence="1" type="ORF">Bfra_008157</name>
</gene>
<comment type="caution">
    <text evidence="1">The sequence shown here is derived from an EMBL/GenBank/DDBJ whole genome shotgun (WGS) entry which is preliminary data.</text>
</comment>
<proteinExistence type="predicted"/>
<dbReference type="GeneID" id="59262213"/>
<dbReference type="RefSeq" id="XP_037191827.1">
    <property type="nucleotide sequence ID" value="XM_037338521.1"/>
</dbReference>